<evidence type="ECO:0000313" key="2">
    <source>
        <dbReference type="Proteomes" id="UP000321049"/>
    </source>
</evidence>
<organism evidence="1 2">
    <name type="scientific">Cellulomonas terrae</name>
    <dbReference type="NCBI Taxonomy" id="311234"/>
    <lineage>
        <taxon>Bacteria</taxon>
        <taxon>Bacillati</taxon>
        <taxon>Actinomycetota</taxon>
        <taxon>Actinomycetes</taxon>
        <taxon>Micrococcales</taxon>
        <taxon>Cellulomonadaceae</taxon>
        <taxon>Cellulomonas</taxon>
    </lineage>
</organism>
<dbReference type="Proteomes" id="UP000321049">
    <property type="component" value="Unassembled WGS sequence"/>
</dbReference>
<dbReference type="PANTHER" id="PTHR38009">
    <property type="entry name" value="CONSERVED HYPOTHETICAL PHAGE TAIL PROTEIN"/>
    <property type="match status" value="1"/>
</dbReference>
<dbReference type="InterPro" id="IPR011747">
    <property type="entry name" value="CHP02241"/>
</dbReference>
<reference evidence="1 2" key="1">
    <citation type="submission" date="2019-07" db="EMBL/GenBank/DDBJ databases">
        <title>Whole genome shotgun sequence of Cellulomonas terrae NBRC 100819.</title>
        <authorList>
            <person name="Hosoyama A."/>
            <person name="Uohara A."/>
            <person name="Ohji S."/>
            <person name="Ichikawa N."/>
        </authorList>
    </citation>
    <scope>NUCLEOTIDE SEQUENCE [LARGE SCALE GENOMIC DNA]</scope>
    <source>
        <strain evidence="1 2">NBRC 100819</strain>
    </source>
</reference>
<comment type="caution">
    <text evidence="1">The sequence shown here is derived from an EMBL/GenBank/DDBJ whole genome shotgun (WGS) entry which is preliminary data.</text>
</comment>
<keyword evidence="2" id="KW-1185">Reference proteome</keyword>
<dbReference type="PANTHER" id="PTHR38009:SF1">
    <property type="entry name" value="CONSERVED HYPOTHETICAL PHAGE TAIL PROTEIN"/>
    <property type="match status" value="1"/>
</dbReference>
<name>A0A511JGC9_9CELL</name>
<proteinExistence type="predicted"/>
<dbReference type="Pfam" id="PF06841">
    <property type="entry name" value="Phage_T4_gp19"/>
    <property type="match status" value="1"/>
</dbReference>
<accession>A0A511JGC9</accession>
<dbReference type="EMBL" id="BJWH01000002">
    <property type="protein sequence ID" value="GEL97047.1"/>
    <property type="molecule type" value="Genomic_DNA"/>
</dbReference>
<dbReference type="NCBIfam" id="TIGR02241">
    <property type="entry name" value="conserved hypothetical phage tail region protein"/>
    <property type="match status" value="1"/>
</dbReference>
<gene>
    <name evidence="1" type="ORF">CTE05_05940</name>
</gene>
<dbReference type="RefSeq" id="WP_146844625.1">
    <property type="nucleotide sequence ID" value="NZ_BJWH01000002.1"/>
</dbReference>
<sequence length="146" mass="16172">MPIGEDALANYAWQIEVDGITLAQFKEVSGLSIEVSVIEHQENKPKGIPVMKKLPAAQKFSDITLKRGMTTDKGWWTWVKEVQEGKIDKARRGAAIVLYDYERGEKMRFNITNAWPSKISIGSLQAGGSEVTVEEVTLVHEGLAVA</sequence>
<dbReference type="GO" id="GO:0005198">
    <property type="term" value="F:structural molecule activity"/>
    <property type="evidence" value="ECO:0007669"/>
    <property type="project" value="InterPro"/>
</dbReference>
<protein>
    <submittedName>
        <fullName evidence="1">Phage tail protein</fullName>
    </submittedName>
</protein>
<dbReference type="AlphaFoldDB" id="A0A511JGC9"/>
<evidence type="ECO:0000313" key="1">
    <source>
        <dbReference type="EMBL" id="GEL97047.1"/>
    </source>
</evidence>
<dbReference type="OrthoDB" id="3470895at2"/>
<dbReference type="InterPro" id="IPR010667">
    <property type="entry name" value="Phage_T4_Gp19"/>
</dbReference>